<dbReference type="Pfam" id="PF08777">
    <property type="entry name" value="RRM_3"/>
    <property type="match status" value="1"/>
</dbReference>
<feature type="region of interest" description="Disordered" evidence="3">
    <location>
        <begin position="365"/>
        <end position="409"/>
    </location>
</feature>
<gene>
    <name evidence="6" type="ORF">IWQ60_002164</name>
</gene>
<dbReference type="InterPro" id="IPR006630">
    <property type="entry name" value="La_HTH"/>
</dbReference>
<feature type="region of interest" description="Disordered" evidence="3">
    <location>
        <begin position="225"/>
        <end position="254"/>
    </location>
</feature>
<dbReference type="PROSITE" id="PS50961">
    <property type="entry name" value="HTH_LA"/>
    <property type="match status" value="1"/>
</dbReference>
<evidence type="ECO:0000256" key="2">
    <source>
        <dbReference type="PROSITE-ProRule" id="PRU00332"/>
    </source>
</evidence>
<dbReference type="Proteomes" id="UP001150569">
    <property type="component" value="Unassembled WGS sequence"/>
</dbReference>
<dbReference type="InterPro" id="IPR012677">
    <property type="entry name" value="Nucleotide-bd_a/b_plait_sf"/>
</dbReference>
<keyword evidence="7" id="KW-1185">Reference proteome</keyword>
<dbReference type="SMART" id="SM00715">
    <property type="entry name" value="LA"/>
    <property type="match status" value="1"/>
</dbReference>
<evidence type="ECO:0008006" key="8">
    <source>
        <dbReference type="Google" id="ProtNLM"/>
    </source>
</evidence>
<dbReference type="InterPro" id="IPR014886">
    <property type="entry name" value="La_xRRM"/>
</dbReference>
<evidence type="ECO:0000259" key="5">
    <source>
        <dbReference type="PROSITE" id="PS51939"/>
    </source>
</evidence>
<evidence type="ECO:0000313" key="7">
    <source>
        <dbReference type="Proteomes" id="UP001150569"/>
    </source>
</evidence>
<dbReference type="OrthoDB" id="439993at2759"/>
<dbReference type="InterPro" id="IPR035979">
    <property type="entry name" value="RBD_domain_sf"/>
</dbReference>
<accession>A0A9W8AJH0</accession>
<dbReference type="SUPFAM" id="SSF54928">
    <property type="entry name" value="RNA-binding domain, RBD"/>
    <property type="match status" value="1"/>
</dbReference>
<dbReference type="GO" id="GO:0003723">
    <property type="term" value="F:RNA binding"/>
    <property type="evidence" value="ECO:0007669"/>
    <property type="project" value="UniProtKB-UniRule"/>
</dbReference>
<sequence length="445" mass="49921">MSSMDIVQAEPVKESLENEMQRIQPALLRRMEHYFTTEQINSTLIIVREALTKRRQGPDQPDTDAYYFSAESPLDQAWLPVIVLAGFQRIRQITTDLNMVLRALVASEFLELSANQLFVRRRPSTGEEKTLSYRERCTVSVRGFLERMDLSSLNTFYTGHSAAAELRSFLPPASHPGAHCNGVASLCPVAEETYVMQFRAPEAVDYVLEHCRSFRGQPLYYVRMAPSSQPPAPHSISRPPKPARSRKNSVTNPLPNTVIRFDAVDPSATHQQIKEAFERHATVHSVDFRRDDTSGYVRLKRPGAQALVQQLDTLPPVRVAGAPVQLTALTGETERLYWRTVQEYHPSAQTRHGSAGSATARPIHRSWPTLKAGGKRPARRAAEKDPVDDRLSRLLRKMQVEPTRKARMKRRPVPAAAILTAAGEVGRLPAVPATRPQPQPDMDMT</sequence>
<evidence type="ECO:0000256" key="1">
    <source>
        <dbReference type="ARBA" id="ARBA00022884"/>
    </source>
</evidence>
<evidence type="ECO:0000259" key="4">
    <source>
        <dbReference type="PROSITE" id="PS50961"/>
    </source>
</evidence>
<proteinExistence type="predicted"/>
<comment type="caution">
    <text evidence="6">The sequence shown here is derived from an EMBL/GenBank/DDBJ whole genome shotgun (WGS) entry which is preliminary data.</text>
</comment>
<dbReference type="Gene3D" id="1.10.10.10">
    <property type="entry name" value="Winged helix-like DNA-binding domain superfamily/Winged helix DNA-binding domain"/>
    <property type="match status" value="1"/>
</dbReference>
<evidence type="ECO:0000256" key="3">
    <source>
        <dbReference type="SAM" id="MobiDB-lite"/>
    </source>
</evidence>
<protein>
    <recommendedName>
        <fullName evidence="8">HTH La-type RNA-binding domain-containing protein</fullName>
    </recommendedName>
</protein>
<feature type="domain" description="XRRM" evidence="5">
    <location>
        <begin position="252"/>
        <end position="384"/>
    </location>
</feature>
<dbReference type="SUPFAM" id="SSF46785">
    <property type="entry name" value="Winged helix' DNA-binding domain"/>
    <property type="match status" value="1"/>
</dbReference>
<dbReference type="PROSITE" id="PS51939">
    <property type="entry name" value="XRRM"/>
    <property type="match status" value="1"/>
</dbReference>
<dbReference type="AlphaFoldDB" id="A0A9W8AJH0"/>
<dbReference type="Gene3D" id="3.30.70.330">
    <property type="match status" value="1"/>
</dbReference>
<dbReference type="InterPro" id="IPR036388">
    <property type="entry name" value="WH-like_DNA-bd_sf"/>
</dbReference>
<keyword evidence="1 2" id="KW-0694">RNA-binding</keyword>
<reference evidence="6" key="1">
    <citation type="submission" date="2022-07" db="EMBL/GenBank/DDBJ databases">
        <title>Phylogenomic reconstructions and comparative analyses of Kickxellomycotina fungi.</title>
        <authorList>
            <person name="Reynolds N.K."/>
            <person name="Stajich J.E."/>
            <person name="Barry K."/>
            <person name="Grigoriev I.V."/>
            <person name="Crous P."/>
            <person name="Smith M.E."/>
        </authorList>
    </citation>
    <scope>NUCLEOTIDE SEQUENCE</scope>
    <source>
        <strain evidence="6">RSA 861</strain>
    </source>
</reference>
<feature type="domain" description="HTH La-type RNA-binding" evidence="4">
    <location>
        <begin position="17"/>
        <end position="129"/>
    </location>
</feature>
<name>A0A9W8AJH0_9FUNG</name>
<dbReference type="EMBL" id="JANBPT010000078">
    <property type="protein sequence ID" value="KAJ1928316.1"/>
    <property type="molecule type" value="Genomic_DNA"/>
</dbReference>
<dbReference type="InterPro" id="IPR036390">
    <property type="entry name" value="WH_DNA-bd_sf"/>
</dbReference>
<feature type="compositionally biased region" description="Basic and acidic residues" evidence="3">
    <location>
        <begin position="380"/>
        <end position="404"/>
    </location>
</feature>
<dbReference type="GO" id="GO:1990904">
    <property type="term" value="C:ribonucleoprotein complex"/>
    <property type="evidence" value="ECO:0007669"/>
    <property type="project" value="UniProtKB-UniRule"/>
</dbReference>
<organism evidence="6 7">
    <name type="scientific">Tieghemiomyces parasiticus</name>
    <dbReference type="NCBI Taxonomy" id="78921"/>
    <lineage>
        <taxon>Eukaryota</taxon>
        <taxon>Fungi</taxon>
        <taxon>Fungi incertae sedis</taxon>
        <taxon>Zoopagomycota</taxon>
        <taxon>Kickxellomycotina</taxon>
        <taxon>Dimargaritomycetes</taxon>
        <taxon>Dimargaritales</taxon>
        <taxon>Dimargaritaceae</taxon>
        <taxon>Tieghemiomyces</taxon>
    </lineage>
</organism>
<evidence type="ECO:0000313" key="6">
    <source>
        <dbReference type="EMBL" id="KAJ1928316.1"/>
    </source>
</evidence>